<dbReference type="EMBL" id="QLYR01000020">
    <property type="protein sequence ID" value="RAQ21884.1"/>
    <property type="molecule type" value="Genomic_DNA"/>
</dbReference>
<dbReference type="Proteomes" id="UP000249377">
    <property type="component" value="Unassembled WGS sequence"/>
</dbReference>
<evidence type="ECO:0000313" key="1">
    <source>
        <dbReference type="EMBL" id="RAQ21884.1"/>
    </source>
</evidence>
<dbReference type="RefSeq" id="WP_112333810.1">
    <property type="nucleotide sequence ID" value="NZ_QLYR01000020.1"/>
</dbReference>
<proteinExistence type="predicted"/>
<keyword evidence="2" id="KW-1185">Reference proteome</keyword>
<name>A0A328UBQ9_9FIRM</name>
<reference evidence="1 2" key="1">
    <citation type="submission" date="2018-06" db="EMBL/GenBank/DDBJ databases">
        <title>Noncontiguous genome sequence of Ruminococcaceae bacterium ASD2818.</title>
        <authorList>
            <person name="Chaplin A.V."/>
            <person name="Sokolova S.R."/>
            <person name="Kochetkova T.O."/>
            <person name="Goltsov A.Y."/>
            <person name="Trofimov D.Y."/>
            <person name="Efimov B.A."/>
        </authorList>
    </citation>
    <scope>NUCLEOTIDE SEQUENCE [LARGE SCALE GENOMIC DNA]</scope>
    <source>
        <strain evidence="1 2">ASD2818</strain>
    </source>
</reference>
<dbReference type="AlphaFoldDB" id="A0A328UBQ9"/>
<organism evidence="1 2">
    <name type="scientific">Hydrogeniiclostridium mannosilyticum</name>
    <dbReference type="NCBI Taxonomy" id="2764322"/>
    <lineage>
        <taxon>Bacteria</taxon>
        <taxon>Bacillati</taxon>
        <taxon>Bacillota</taxon>
        <taxon>Clostridia</taxon>
        <taxon>Eubacteriales</taxon>
        <taxon>Acutalibacteraceae</taxon>
        <taxon>Hydrogeniiclostridium</taxon>
    </lineage>
</organism>
<protein>
    <submittedName>
        <fullName evidence="1">Uncharacterized protein</fullName>
    </submittedName>
</protein>
<accession>A0A328UBQ9</accession>
<evidence type="ECO:0000313" key="2">
    <source>
        <dbReference type="Proteomes" id="UP000249377"/>
    </source>
</evidence>
<sequence length="65" mass="7257">MEYVGLGPENGKIIAEENALSYAMECCGIVKIGYGPDWPEFSNMLIDWFYSGNWLKEESCGETVA</sequence>
<gene>
    <name evidence="1" type="ORF">DPQ25_14060</name>
</gene>
<comment type="caution">
    <text evidence="1">The sequence shown here is derived from an EMBL/GenBank/DDBJ whole genome shotgun (WGS) entry which is preliminary data.</text>
</comment>